<gene>
    <name evidence="3" type="ORF">UFOPK3381_01031</name>
</gene>
<dbReference type="Pfam" id="PF00440">
    <property type="entry name" value="TetR_N"/>
    <property type="match status" value="1"/>
</dbReference>
<dbReference type="AlphaFoldDB" id="A0A6J7DWH6"/>
<evidence type="ECO:0000259" key="2">
    <source>
        <dbReference type="PROSITE" id="PS50977"/>
    </source>
</evidence>
<accession>A0A6J7DWH6</accession>
<feature type="domain" description="HTH tetR-type" evidence="2">
    <location>
        <begin position="6"/>
        <end position="66"/>
    </location>
</feature>
<sequence length="393" mass="43342">MSTSPPDVVEQILQAASRTLALHGVKGTSASSIAQQSGVARSTVYRLFATKQEIMNAMVEYEFRRFFDELYEVVGRLKTIESVMEQGLMFAHAAVEHHFLLQAILREDPSVLEPALSASTTSIEPVIAEIFRPFLPVTKDIDEHLEFLVRMGLGYIAAQGRWNFEKKADVHSVVAVELLSGVRTPERKMHAAKVAPLVTVSDSSLRTQIVDAALLEIAAGHYQDLSIDRIVDRVQGSRSTIYRLVPGGNQALLDMCAEREASRIYSAVTTAISKESELHAGVLAGLTTVWYHLENHQALRVVMQANPEYLYNRLRFSEASSTYGAASLAVQPLLRRWLSGEQASRLGEWLIRIIVAFWSSPAPYLELSNPASVATFYGRHMAAGVTAIAEGSN</sequence>
<dbReference type="PRINTS" id="PR00455">
    <property type="entry name" value="HTHTETR"/>
</dbReference>
<dbReference type="InterPro" id="IPR009057">
    <property type="entry name" value="Homeodomain-like_sf"/>
</dbReference>
<dbReference type="EMBL" id="CAFBLN010000047">
    <property type="protein sequence ID" value="CAB4875056.1"/>
    <property type="molecule type" value="Genomic_DNA"/>
</dbReference>
<protein>
    <submittedName>
        <fullName evidence="3">Unannotated protein</fullName>
    </submittedName>
</protein>
<name>A0A6J7DWH6_9ZZZZ</name>
<reference evidence="3" key="1">
    <citation type="submission" date="2020-05" db="EMBL/GenBank/DDBJ databases">
        <authorList>
            <person name="Chiriac C."/>
            <person name="Salcher M."/>
            <person name="Ghai R."/>
            <person name="Kavagutti S V."/>
        </authorList>
    </citation>
    <scope>NUCLEOTIDE SEQUENCE</scope>
</reference>
<dbReference type="InterPro" id="IPR001647">
    <property type="entry name" value="HTH_TetR"/>
</dbReference>
<keyword evidence="1" id="KW-0238">DNA-binding</keyword>
<evidence type="ECO:0000256" key="1">
    <source>
        <dbReference type="ARBA" id="ARBA00023125"/>
    </source>
</evidence>
<proteinExistence type="predicted"/>
<dbReference type="PROSITE" id="PS50977">
    <property type="entry name" value="HTH_TETR_2"/>
    <property type="match status" value="1"/>
</dbReference>
<dbReference type="Gene3D" id="1.10.357.10">
    <property type="entry name" value="Tetracycline Repressor, domain 2"/>
    <property type="match status" value="2"/>
</dbReference>
<organism evidence="3">
    <name type="scientific">freshwater metagenome</name>
    <dbReference type="NCBI Taxonomy" id="449393"/>
    <lineage>
        <taxon>unclassified sequences</taxon>
        <taxon>metagenomes</taxon>
        <taxon>ecological metagenomes</taxon>
    </lineage>
</organism>
<evidence type="ECO:0000313" key="3">
    <source>
        <dbReference type="EMBL" id="CAB4875056.1"/>
    </source>
</evidence>
<dbReference type="SUPFAM" id="SSF46689">
    <property type="entry name" value="Homeodomain-like"/>
    <property type="match status" value="2"/>
</dbReference>
<dbReference type="InterPro" id="IPR050624">
    <property type="entry name" value="HTH-type_Tx_Regulator"/>
</dbReference>
<dbReference type="PANTHER" id="PTHR43479">
    <property type="entry name" value="ACREF/ENVCD OPERON REPRESSOR-RELATED"/>
    <property type="match status" value="1"/>
</dbReference>
<dbReference type="GO" id="GO:0003677">
    <property type="term" value="F:DNA binding"/>
    <property type="evidence" value="ECO:0007669"/>
    <property type="project" value="UniProtKB-KW"/>
</dbReference>
<dbReference type="PANTHER" id="PTHR43479:SF11">
    <property type="entry name" value="ACREF_ENVCD OPERON REPRESSOR-RELATED"/>
    <property type="match status" value="1"/>
</dbReference>